<organism evidence="2 3">
    <name type="scientific">Thiohalomonas denitrificans</name>
    <dbReference type="NCBI Taxonomy" id="415747"/>
    <lineage>
        <taxon>Bacteria</taxon>
        <taxon>Pseudomonadati</taxon>
        <taxon>Pseudomonadota</taxon>
        <taxon>Gammaproteobacteria</taxon>
        <taxon>Thiohalomonadales</taxon>
        <taxon>Thiohalomonadaceae</taxon>
        <taxon>Thiohalomonas</taxon>
    </lineage>
</organism>
<sequence>MKQMNGGLLLFGILALPPIRHAFEQTMAGHMLLQIPLLVLSGVWIGRGLPPGTRKALQAMNGYGVTGLALVVITALFWMLPRHLDAALEGTAYEIGKFLSLPLLVGIPLQLSWRRLTAIGRGLVWSNLIAMLWVLSWLYLSAPVRVCNNYRIDEQALVGQILLLLGFVVATALTVRAFIPSRPSGLAARPLPPSTASALRKT</sequence>
<dbReference type="OrthoDB" id="2388670at2"/>
<dbReference type="AlphaFoldDB" id="A0A1G5PHS2"/>
<evidence type="ECO:0000313" key="3">
    <source>
        <dbReference type="Proteomes" id="UP000199648"/>
    </source>
</evidence>
<dbReference type="Proteomes" id="UP000199648">
    <property type="component" value="Unassembled WGS sequence"/>
</dbReference>
<evidence type="ECO:0008006" key="4">
    <source>
        <dbReference type="Google" id="ProtNLM"/>
    </source>
</evidence>
<name>A0A1G5PHS2_9GAMM</name>
<evidence type="ECO:0000313" key="2">
    <source>
        <dbReference type="EMBL" id="SCZ49053.1"/>
    </source>
</evidence>
<feature type="transmembrane region" description="Helical" evidence="1">
    <location>
        <begin position="160"/>
        <end position="179"/>
    </location>
</feature>
<feature type="transmembrane region" description="Helical" evidence="1">
    <location>
        <begin position="62"/>
        <end position="80"/>
    </location>
</feature>
<evidence type="ECO:0000256" key="1">
    <source>
        <dbReference type="SAM" id="Phobius"/>
    </source>
</evidence>
<feature type="transmembrane region" description="Helical" evidence="1">
    <location>
        <begin position="123"/>
        <end position="140"/>
    </location>
</feature>
<reference evidence="2 3" key="1">
    <citation type="submission" date="2016-10" db="EMBL/GenBank/DDBJ databases">
        <authorList>
            <person name="de Groot N.N."/>
        </authorList>
    </citation>
    <scope>NUCLEOTIDE SEQUENCE [LARGE SCALE GENOMIC DNA]</scope>
    <source>
        <strain evidence="2 3">HLD2</strain>
    </source>
</reference>
<gene>
    <name evidence="2" type="ORF">SAMN03097708_00009</name>
</gene>
<accession>A0A1G5PHS2</accession>
<dbReference type="EMBL" id="FMWD01000001">
    <property type="protein sequence ID" value="SCZ49053.1"/>
    <property type="molecule type" value="Genomic_DNA"/>
</dbReference>
<keyword evidence="1" id="KW-0812">Transmembrane</keyword>
<proteinExistence type="predicted"/>
<feature type="transmembrane region" description="Helical" evidence="1">
    <location>
        <begin position="32"/>
        <end position="50"/>
    </location>
</feature>
<feature type="transmembrane region" description="Helical" evidence="1">
    <location>
        <begin position="92"/>
        <end position="111"/>
    </location>
</feature>
<dbReference type="RefSeq" id="WP_092991371.1">
    <property type="nucleotide sequence ID" value="NZ_FMWD01000001.1"/>
</dbReference>
<keyword evidence="3" id="KW-1185">Reference proteome</keyword>
<protein>
    <recommendedName>
        <fullName evidence="4">Transmembrane protein</fullName>
    </recommendedName>
</protein>
<dbReference type="STRING" id="415747.SAMN03097708_00009"/>
<keyword evidence="1" id="KW-0472">Membrane</keyword>
<keyword evidence="1" id="KW-1133">Transmembrane helix</keyword>